<evidence type="ECO:0000256" key="3">
    <source>
        <dbReference type="ARBA" id="ARBA00022737"/>
    </source>
</evidence>
<dbReference type="GO" id="GO:0000981">
    <property type="term" value="F:DNA-binding transcription factor activity, RNA polymerase II-specific"/>
    <property type="evidence" value="ECO:0007669"/>
    <property type="project" value="TreeGrafter"/>
</dbReference>
<keyword evidence="4" id="KW-0863">Zinc-finger</keyword>
<dbReference type="GO" id="GO:0005634">
    <property type="term" value="C:nucleus"/>
    <property type="evidence" value="ECO:0007669"/>
    <property type="project" value="UniProtKB-SubCell"/>
</dbReference>
<comment type="subcellular location">
    <subcellularLocation>
        <location evidence="1">Nucleus</location>
    </subcellularLocation>
</comment>
<feature type="compositionally biased region" description="Polar residues" evidence="8">
    <location>
        <begin position="23"/>
        <end position="41"/>
    </location>
</feature>
<reference evidence="9" key="1">
    <citation type="submission" date="2022-07" db="EMBL/GenBank/DDBJ databases">
        <title>Chromosome-level genome of Muraenolepis orangiensis.</title>
        <authorList>
            <person name="Kim J."/>
        </authorList>
    </citation>
    <scope>NUCLEOTIDE SEQUENCE</scope>
    <source>
        <strain evidence="9">KU_S4_2022</strain>
        <tissue evidence="9">Muscle</tissue>
    </source>
</reference>
<name>A0A9Q0IVP8_9TELE</name>
<evidence type="ECO:0000313" key="9">
    <source>
        <dbReference type="EMBL" id="KAJ3610961.1"/>
    </source>
</evidence>
<keyword evidence="3" id="KW-0677">Repeat</keyword>
<feature type="region of interest" description="Disordered" evidence="8">
    <location>
        <begin position="109"/>
        <end position="133"/>
    </location>
</feature>
<dbReference type="GO" id="GO:0000978">
    <property type="term" value="F:RNA polymerase II cis-regulatory region sequence-specific DNA binding"/>
    <property type="evidence" value="ECO:0007669"/>
    <property type="project" value="TreeGrafter"/>
</dbReference>
<feature type="compositionally biased region" description="Polar residues" evidence="8">
    <location>
        <begin position="222"/>
        <end position="237"/>
    </location>
</feature>
<evidence type="ECO:0000256" key="5">
    <source>
        <dbReference type="ARBA" id="ARBA00022833"/>
    </source>
</evidence>
<evidence type="ECO:0000256" key="4">
    <source>
        <dbReference type="ARBA" id="ARBA00022771"/>
    </source>
</evidence>
<keyword evidence="7" id="KW-0539">Nucleus</keyword>
<dbReference type="PANTHER" id="PTHR45718:SF5">
    <property type="entry name" value="TRANSCRIPTIONAL ACTIVATOR GLI3"/>
    <property type="match status" value="1"/>
</dbReference>
<dbReference type="GO" id="GO:0008270">
    <property type="term" value="F:zinc ion binding"/>
    <property type="evidence" value="ECO:0007669"/>
    <property type="project" value="UniProtKB-KW"/>
</dbReference>
<evidence type="ECO:0000313" key="10">
    <source>
        <dbReference type="Proteomes" id="UP001148018"/>
    </source>
</evidence>
<sequence length="316" mass="34035">MSCFERGPGAGALCCGDAERRTTAPSQPFSGSSRLYLQSTNSRFPSPRAPARPSRKRPLTISPLSEHSFDLQTMIRNSPNSLVTILNNSRSSSSTSGSYGHLSAGALRYMMNHTPPNGPPDGPGDERSDGPRGLDTLLIDFRCSPLIRGAQTEEHCWRPALMHQGLIGRQAGLVGSAFGHSPPLLHPTPAFATQRPVAMVPPPGLTVVPPPGLAAAERRAISPQTKPTSESAVSSTGDPMHHKRSKMKPEENLPSPGAISAQEHPEGMTMVKEEGDDGPVDLDLVYETSCHWEGCCREFDTQEQLVHVSPRQKVLE</sequence>
<dbReference type="Proteomes" id="UP001148018">
    <property type="component" value="Unassembled WGS sequence"/>
</dbReference>
<evidence type="ECO:0000256" key="6">
    <source>
        <dbReference type="ARBA" id="ARBA00023125"/>
    </source>
</evidence>
<dbReference type="Gene3D" id="3.30.160.60">
    <property type="entry name" value="Classic Zinc Finger"/>
    <property type="match status" value="1"/>
</dbReference>
<dbReference type="InterPro" id="IPR043359">
    <property type="entry name" value="GLI-like"/>
</dbReference>
<proteinExistence type="predicted"/>
<feature type="region of interest" description="Disordered" evidence="8">
    <location>
        <begin position="20"/>
        <end position="63"/>
    </location>
</feature>
<comment type="caution">
    <text evidence="9">The sequence shown here is derived from an EMBL/GenBank/DDBJ whole genome shotgun (WGS) entry which is preliminary data.</text>
</comment>
<feature type="compositionally biased region" description="Low complexity" evidence="8">
    <location>
        <begin position="42"/>
        <end position="52"/>
    </location>
</feature>
<evidence type="ECO:0000256" key="7">
    <source>
        <dbReference type="ARBA" id="ARBA00023242"/>
    </source>
</evidence>
<keyword evidence="5" id="KW-0862">Zinc</keyword>
<evidence type="ECO:0000256" key="2">
    <source>
        <dbReference type="ARBA" id="ARBA00022723"/>
    </source>
</evidence>
<keyword evidence="6" id="KW-0238">DNA-binding</keyword>
<keyword evidence="2" id="KW-0479">Metal-binding</keyword>
<dbReference type="PANTHER" id="PTHR45718">
    <property type="entry name" value="TRANSCRIPTIONAL ACTIVATOR CUBITUS INTERRUPTUS"/>
    <property type="match status" value="1"/>
</dbReference>
<feature type="region of interest" description="Disordered" evidence="8">
    <location>
        <begin position="220"/>
        <end position="262"/>
    </location>
</feature>
<gene>
    <name evidence="9" type="ORF">NHX12_020977</name>
</gene>
<protein>
    <submittedName>
        <fullName evidence="9">Uncharacterized protein</fullName>
    </submittedName>
</protein>
<dbReference type="EMBL" id="JANIIK010000037">
    <property type="protein sequence ID" value="KAJ3610961.1"/>
    <property type="molecule type" value="Genomic_DNA"/>
</dbReference>
<dbReference type="OrthoDB" id="3214149at2759"/>
<dbReference type="GO" id="GO:0007224">
    <property type="term" value="P:smoothened signaling pathway"/>
    <property type="evidence" value="ECO:0007669"/>
    <property type="project" value="TreeGrafter"/>
</dbReference>
<evidence type="ECO:0000256" key="1">
    <source>
        <dbReference type="ARBA" id="ARBA00004123"/>
    </source>
</evidence>
<dbReference type="AlphaFoldDB" id="A0A9Q0IVP8"/>
<organism evidence="9 10">
    <name type="scientific">Muraenolepis orangiensis</name>
    <name type="common">Patagonian moray cod</name>
    <dbReference type="NCBI Taxonomy" id="630683"/>
    <lineage>
        <taxon>Eukaryota</taxon>
        <taxon>Metazoa</taxon>
        <taxon>Chordata</taxon>
        <taxon>Craniata</taxon>
        <taxon>Vertebrata</taxon>
        <taxon>Euteleostomi</taxon>
        <taxon>Actinopterygii</taxon>
        <taxon>Neopterygii</taxon>
        <taxon>Teleostei</taxon>
        <taxon>Neoteleostei</taxon>
        <taxon>Acanthomorphata</taxon>
        <taxon>Zeiogadaria</taxon>
        <taxon>Gadariae</taxon>
        <taxon>Gadiformes</taxon>
        <taxon>Muraenolepidoidei</taxon>
        <taxon>Muraenolepididae</taxon>
        <taxon>Muraenolepis</taxon>
    </lineage>
</organism>
<accession>A0A9Q0IVP8</accession>
<keyword evidence="10" id="KW-1185">Reference proteome</keyword>
<evidence type="ECO:0000256" key="8">
    <source>
        <dbReference type="SAM" id="MobiDB-lite"/>
    </source>
</evidence>